<evidence type="ECO:0000256" key="5">
    <source>
        <dbReference type="ARBA" id="ARBA00023004"/>
    </source>
</evidence>
<accession>A0A3R9PA56</accession>
<keyword evidence="4" id="KW-0479">Metal-binding</keyword>
<dbReference type="SUPFAM" id="SSF102114">
    <property type="entry name" value="Radical SAM enzymes"/>
    <property type="match status" value="1"/>
</dbReference>
<dbReference type="SFLD" id="SFLDF00385">
    <property type="entry name" value="7_8-dihydro-6-hydroxymethylpte"/>
    <property type="match status" value="1"/>
</dbReference>
<dbReference type="Pfam" id="PF04055">
    <property type="entry name" value="Radical_SAM"/>
    <property type="match status" value="1"/>
</dbReference>
<dbReference type="InterPro" id="IPR000385">
    <property type="entry name" value="MoaA_NifB_PqqE_Fe-S-bd_CS"/>
</dbReference>
<dbReference type="AlphaFoldDB" id="A0A3R9PA56"/>
<evidence type="ECO:0000256" key="3">
    <source>
        <dbReference type="ARBA" id="ARBA00022691"/>
    </source>
</evidence>
<dbReference type="Proteomes" id="UP000278149">
    <property type="component" value="Unassembled WGS sequence"/>
</dbReference>
<dbReference type="EMBL" id="RCOR01000022">
    <property type="protein sequence ID" value="RSN69021.1"/>
    <property type="molecule type" value="Genomic_DNA"/>
</dbReference>
<dbReference type="Pfam" id="PF23545">
    <property type="entry name" value="Zn_ribbon_HMPTM"/>
    <property type="match status" value="1"/>
</dbReference>
<keyword evidence="6" id="KW-0411">Iron-sulfur</keyword>
<dbReference type="SFLD" id="SFLDG01067">
    <property type="entry name" value="SPASM/twitch_domain_containing"/>
    <property type="match status" value="1"/>
</dbReference>
<feature type="domain" description="Radical SAM core" evidence="7">
    <location>
        <begin position="117"/>
        <end position="340"/>
    </location>
</feature>
<evidence type="ECO:0000313" key="8">
    <source>
        <dbReference type="EMBL" id="RSN69021.1"/>
    </source>
</evidence>
<dbReference type="InterPro" id="IPR058240">
    <property type="entry name" value="rSAM_sf"/>
</dbReference>
<keyword evidence="3" id="KW-0949">S-adenosyl-L-methionine</keyword>
<dbReference type="Gene3D" id="3.20.20.70">
    <property type="entry name" value="Aldolase class I"/>
    <property type="match status" value="1"/>
</dbReference>
<dbReference type="InterPro" id="IPR056488">
    <property type="entry name" value="Zn_ribbon_HMPTM"/>
</dbReference>
<dbReference type="RefSeq" id="WP_125741529.1">
    <property type="nucleotide sequence ID" value="NZ_RCOR01000022.1"/>
</dbReference>
<keyword evidence="2" id="KW-0004">4Fe-4S</keyword>
<dbReference type="PANTHER" id="PTHR43306:SF1">
    <property type="entry name" value="7,8-DIHYDRO-6-HYDROXYMETHYLPTERIN DIMETHYLTRANSFERASE"/>
    <property type="match status" value="1"/>
</dbReference>
<keyword evidence="5" id="KW-0408">Iron</keyword>
<dbReference type="InterPro" id="IPR007197">
    <property type="entry name" value="rSAM"/>
</dbReference>
<evidence type="ECO:0000256" key="2">
    <source>
        <dbReference type="ARBA" id="ARBA00022485"/>
    </source>
</evidence>
<evidence type="ECO:0000313" key="9">
    <source>
        <dbReference type="Proteomes" id="UP000278149"/>
    </source>
</evidence>
<dbReference type="SFLD" id="SFLDS00029">
    <property type="entry name" value="Radical_SAM"/>
    <property type="match status" value="1"/>
</dbReference>
<evidence type="ECO:0000256" key="4">
    <source>
        <dbReference type="ARBA" id="ARBA00022723"/>
    </source>
</evidence>
<dbReference type="InterPro" id="IPR034474">
    <property type="entry name" value="Methyltransferase_Class_D"/>
</dbReference>
<name>A0A3R9PA56_9CREN</name>
<evidence type="ECO:0000256" key="1">
    <source>
        <dbReference type="ARBA" id="ARBA00001966"/>
    </source>
</evidence>
<dbReference type="GO" id="GO:0046872">
    <property type="term" value="F:metal ion binding"/>
    <property type="evidence" value="ECO:0007669"/>
    <property type="project" value="UniProtKB-KW"/>
</dbReference>
<comment type="cofactor">
    <cofactor evidence="1">
        <name>[4Fe-4S] cluster</name>
        <dbReference type="ChEBI" id="CHEBI:49883"/>
    </cofactor>
</comment>
<evidence type="ECO:0000259" key="7">
    <source>
        <dbReference type="PROSITE" id="PS51918"/>
    </source>
</evidence>
<dbReference type="GO" id="GO:0008168">
    <property type="term" value="F:methyltransferase activity"/>
    <property type="evidence" value="ECO:0007669"/>
    <property type="project" value="InterPro"/>
</dbReference>
<reference evidence="8 9" key="1">
    <citation type="submission" date="2018-10" db="EMBL/GenBank/DDBJ databases">
        <title>Co-occurring genomic capacity for anaerobic methane metabolism and dissimilatory sulfite reduction discovered in the Korarchaeota.</title>
        <authorList>
            <person name="Mckay L.J."/>
            <person name="Dlakic M."/>
            <person name="Fields M.W."/>
            <person name="Delmont T.O."/>
            <person name="Eren A.M."/>
            <person name="Jay Z.J."/>
            <person name="Klingelsmith K.B."/>
            <person name="Rusch D.B."/>
            <person name="Inskeep W.P."/>
        </authorList>
    </citation>
    <scope>NUCLEOTIDE SEQUENCE [LARGE SCALE GENOMIC DNA]</scope>
    <source>
        <strain evidence="8 9">WS</strain>
    </source>
</reference>
<dbReference type="GO" id="GO:0051539">
    <property type="term" value="F:4 iron, 4 sulfur cluster binding"/>
    <property type="evidence" value="ECO:0007669"/>
    <property type="project" value="UniProtKB-KW"/>
</dbReference>
<comment type="caution">
    <text evidence="8">The sequence shown here is derived from an EMBL/GenBank/DDBJ whole genome shotgun (WGS) entry which is preliminary data.</text>
</comment>
<dbReference type="CDD" id="cd01335">
    <property type="entry name" value="Radical_SAM"/>
    <property type="match status" value="1"/>
</dbReference>
<gene>
    <name evidence="8" type="ORF">D9Q81_04300</name>
</gene>
<dbReference type="InterPro" id="IPR013785">
    <property type="entry name" value="Aldolase_TIM"/>
</dbReference>
<evidence type="ECO:0000256" key="6">
    <source>
        <dbReference type="ARBA" id="ARBA00023014"/>
    </source>
</evidence>
<sequence>MVVELPKPQFFEVAGKEIYIGGPRPQLRESEKLVRHTSSICPECYRVLPAILVERDGAIYIRKVCPEHGEYEDLYWGDSELFRKAMRFEVKGRGIYPPHTSLKAPCPFSCGICEAHWNTTALANLVVTNRCNMDCWYCFFYAERMGYVYEPSLEEIDRMIDLMLKEKPAHGNAVQITGGEPLLRDDIVEIVKLLKRKGVTHIQLNTEGVAFLEKPWLMKELREAGVNTIYFSFDGVTPIANPKTHWETPYILDLARKSSMTSLVLVPTVIKGINDREVGDIVKFAAYNIDVVRGVNFQPVSLTGKMPRDQRDKYRITIPDVIKRIEEQTDGQISRDSWYPVPFTVPISQFVEAVTGKPKLMLTNHPACGMATYVFPVFENVDGRREVRFIPITDFVDVEGFYEFLSEKTREIMEGGNRLLVLLKVVSKLSSFIEREKQPPGLDLIKILRRILIKRNYEALGEFHYKALFLGMMHFMDLYNYDIQRVIRCDIHYFSPDGRMIPFCTYNVISDIYRDKVLREHSMSFEEYERKYGSGKVGPSMKYKRDIKKLESSELYLKTYEPFMDKIRFKKGG</sequence>
<dbReference type="NCBIfam" id="NF045702">
    <property type="entry name" value="rSAM_GDGT_ether"/>
    <property type="match status" value="1"/>
</dbReference>
<dbReference type="PANTHER" id="PTHR43306">
    <property type="entry name" value="7,8-DIHYDRO-6-HYDROXYMETHYLPTERIN DIMETHYLTRANSFERASE"/>
    <property type="match status" value="1"/>
</dbReference>
<organism evidence="8 9">
    <name type="scientific">Candidatus Korarchaeum cryptofilum</name>
    <dbReference type="NCBI Taxonomy" id="498846"/>
    <lineage>
        <taxon>Archaea</taxon>
        <taxon>Thermoproteota</taxon>
        <taxon>Candidatus Korarchaeia</taxon>
        <taxon>Candidatus Korarchaeales</taxon>
        <taxon>Candidatus Korarchaeaceae</taxon>
        <taxon>Candidatus Korarchaeum</taxon>
    </lineage>
</organism>
<proteinExistence type="predicted"/>
<dbReference type="InterPro" id="IPR034471">
    <property type="entry name" value="GDGT/MA_synthase"/>
</dbReference>
<dbReference type="SFLD" id="SFLDG01100">
    <property type="entry name" value="methyltransferase_(Class_D)"/>
    <property type="match status" value="1"/>
</dbReference>
<dbReference type="PROSITE" id="PS01305">
    <property type="entry name" value="MOAA_NIFB_PQQE"/>
    <property type="match status" value="1"/>
</dbReference>
<protein>
    <submittedName>
        <fullName evidence="8">Radical SAM protein</fullName>
    </submittedName>
</protein>
<dbReference type="PROSITE" id="PS51918">
    <property type="entry name" value="RADICAL_SAM"/>
    <property type="match status" value="1"/>
</dbReference>